<feature type="compositionally biased region" description="Basic and acidic residues" evidence="2">
    <location>
        <begin position="387"/>
        <end position="405"/>
    </location>
</feature>
<accession>A0A4S4LAQ2</accession>
<dbReference type="InterPro" id="IPR005645">
    <property type="entry name" value="FSH-like_dom"/>
</dbReference>
<protein>
    <recommendedName>
        <fullName evidence="3">Serine hydrolase domain-containing protein</fullName>
    </recommendedName>
</protein>
<evidence type="ECO:0000313" key="5">
    <source>
        <dbReference type="Proteomes" id="UP000308199"/>
    </source>
</evidence>
<dbReference type="OrthoDB" id="2094269at2759"/>
<dbReference type="GO" id="GO:0016787">
    <property type="term" value="F:hydrolase activity"/>
    <property type="evidence" value="ECO:0007669"/>
    <property type="project" value="UniProtKB-KW"/>
</dbReference>
<dbReference type="Pfam" id="PF03959">
    <property type="entry name" value="FSH1"/>
    <property type="match status" value="1"/>
</dbReference>
<name>A0A4S4LAQ2_9AGAM</name>
<dbReference type="InterPro" id="IPR050593">
    <property type="entry name" value="LovG"/>
</dbReference>
<dbReference type="EMBL" id="SGPK01000117">
    <property type="protein sequence ID" value="THH08008.1"/>
    <property type="molecule type" value="Genomic_DNA"/>
</dbReference>
<evidence type="ECO:0000313" key="4">
    <source>
        <dbReference type="EMBL" id="THH08008.1"/>
    </source>
</evidence>
<dbReference type="Proteomes" id="UP000308199">
    <property type="component" value="Unassembled WGS sequence"/>
</dbReference>
<reference evidence="4 5" key="1">
    <citation type="submission" date="2019-02" db="EMBL/GenBank/DDBJ databases">
        <title>Genome sequencing of the rare red list fungi Phellinidium pouzarii.</title>
        <authorList>
            <person name="Buettner E."/>
            <person name="Kellner H."/>
        </authorList>
    </citation>
    <scope>NUCLEOTIDE SEQUENCE [LARGE SCALE GENOMIC DNA]</scope>
    <source>
        <strain evidence="4 5">DSM 108285</strain>
    </source>
</reference>
<comment type="caution">
    <text evidence="4">The sequence shown here is derived from an EMBL/GenBank/DDBJ whole genome shotgun (WGS) entry which is preliminary data.</text>
</comment>
<gene>
    <name evidence="4" type="ORF">EW145_g3000</name>
</gene>
<proteinExistence type="predicted"/>
<keyword evidence="5" id="KW-1185">Reference proteome</keyword>
<dbReference type="GO" id="GO:0005634">
    <property type="term" value="C:nucleus"/>
    <property type="evidence" value="ECO:0007669"/>
    <property type="project" value="TreeGrafter"/>
</dbReference>
<dbReference type="InterPro" id="IPR029058">
    <property type="entry name" value="AB_hydrolase_fold"/>
</dbReference>
<evidence type="ECO:0000259" key="3">
    <source>
        <dbReference type="Pfam" id="PF03959"/>
    </source>
</evidence>
<dbReference type="PANTHER" id="PTHR48070:SF6">
    <property type="entry name" value="ESTERASE OVCA2"/>
    <property type="match status" value="1"/>
</dbReference>
<feature type="domain" description="Serine hydrolase" evidence="3">
    <location>
        <begin position="3"/>
        <end position="202"/>
    </location>
</feature>
<dbReference type="Gene3D" id="3.40.50.1820">
    <property type="entry name" value="alpha/beta hydrolase"/>
    <property type="match status" value="1"/>
</dbReference>
<dbReference type="GO" id="GO:0005737">
    <property type="term" value="C:cytoplasm"/>
    <property type="evidence" value="ECO:0007669"/>
    <property type="project" value="TreeGrafter"/>
</dbReference>
<organism evidence="4 5">
    <name type="scientific">Phellinidium pouzarii</name>
    <dbReference type="NCBI Taxonomy" id="167371"/>
    <lineage>
        <taxon>Eukaryota</taxon>
        <taxon>Fungi</taxon>
        <taxon>Dikarya</taxon>
        <taxon>Basidiomycota</taxon>
        <taxon>Agaricomycotina</taxon>
        <taxon>Agaricomycetes</taxon>
        <taxon>Hymenochaetales</taxon>
        <taxon>Hymenochaetaceae</taxon>
        <taxon>Phellinidium</taxon>
    </lineage>
</organism>
<sequence length="500" mass="56520">MAPVKVLVLHGYAQNASILSKRVNMHSLPLLLPQDSDQFFFWWKMATIRKTCGKDIEFVFIDAPRVLQAADVEGFGIDITDMAPEDALRGWWTSDLSRTRLKEDELDESLAFLRDVLAKDHFEVGIASTRSANIVDESMVQGMTIHPRNSSSQFFCFRTFCIAVAGFLSPNERWARFLKPSYSTPTLHVFGLADPLVSPDQSPIKLISSRFILYTNKRCRIICDSGALDSQRKSKDNSGLVTPMAFVFSGHVISCQEKIDFLRQDPDARGIDSELTLVQCVACNKHIMYTDSRRFARRMFTPNLSSWFLHKLRCGALQEVYEDEIKHADNSVVNVNEDNHSPLNRATAFSAKLQSLPKKHSDTPAVPADHRSRVGRNLLQRGNVETARGEHSIQPTIKDEDRESHDLSISRDMLPLGAQRRCDLLNTDPLVGKVATAPTIADYGIATVAGYMKGVLDTRRLWEWIWWGDLEKHVRMWLADLHALRRSEVNEPGAPGRRSI</sequence>
<keyword evidence="1" id="KW-0378">Hydrolase</keyword>
<evidence type="ECO:0000256" key="2">
    <source>
        <dbReference type="SAM" id="MobiDB-lite"/>
    </source>
</evidence>
<evidence type="ECO:0000256" key="1">
    <source>
        <dbReference type="ARBA" id="ARBA00022801"/>
    </source>
</evidence>
<feature type="region of interest" description="Disordered" evidence="2">
    <location>
        <begin position="385"/>
        <end position="405"/>
    </location>
</feature>
<dbReference type="AlphaFoldDB" id="A0A4S4LAQ2"/>
<dbReference type="PANTHER" id="PTHR48070">
    <property type="entry name" value="ESTERASE OVCA2"/>
    <property type="match status" value="1"/>
</dbReference>